<comment type="caution">
    <text evidence="2">The sequence shown here is derived from an EMBL/GenBank/DDBJ whole genome shotgun (WGS) entry which is preliminary data.</text>
</comment>
<accession>A0A8H4TMI7</accession>
<evidence type="ECO:0000256" key="1">
    <source>
        <dbReference type="SAM" id="MobiDB-lite"/>
    </source>
</evidence>
<name>A0A8H4TMI7_9HYPO</name>
<reference evidence="2" key="2">
    <citation type="submission" date="2020-05" db="EMBL/GenBank/DDBJ databases">
        <authorList>
            <person name="Kim H.-S."/>
            <person name="Proctor R.H."/>
            <person name="Brown D.W."/>
        </authorList>
    </citation>
    <scope>NUCLEOTIDE SEQUENCE</scope>
    <source>
        <strain evidence="2">NRRL 45417</strain>
    </source>
</reference>
<reference evidence="2" key="1">
    <citation type="journal article" date="2020" name="BMC Genomics">
        <title>Correction to: Identification and distribution of gene clusters required for synthesis of sphingolipid metabolism inhibitors in diverse species of the filamentous fungus Fusarium.</title>
        <authorList>
            <person name="Kim H.S."/>
            <person name="Lohmar J.M."/>
            <person name="Busman M."/>
            <person name="Brown D.W."/>
            <person name="Naumann T.A."/>
            <person name="Divon H.H."/>
            <person name="Lysoe E."/>
            <person name="Uhlig S."/>
            <person name="Proctor R.H."/>
        </authorList>
    </citation>
    <scope>NUCLEOTIDE SEQUENCE</scope>
    <source>
        <strain evidence="2">NRRL 45417</strain>
    </source>
</reference>
<keyword evidence="3" id="KW-1185">Reference proteome</keyword>
<dbReference type="OrthoDB" id="5275938at2759"/>
<organism evidence="2 3">
    <name type="scientific">Fusarium gaditjirri</name>
    <dbReference type="NCBI Taxonomy" id="282569"/>
    <lineage>
        <taxon>Eukaryota</taxon>
        <taxon>Fungi</taxon>
        <taxon>Dikarya</taxon>
        <taxon>Ascomycota</taxon>
        <taxon>Pezizomycotina</taxon>
        <taxon>Sordariomycetes</taxon>
        <taxon>Hypocreomycetidae</taxon>
        <taxon>Hypocreales</taxon>
        <taxon>Nectriaceae</taxon>
        <taxon>Fusarium</taxon>
        <taxon>Fusarium nisikadoi species complex</taxon>
    </lineage>
</organism>
<gene>
    <name evidence="2" type="ORF">FGADI_798</name>
</gene>
<dbReference type="EMBL" id="JABFAI010000016">
    <property type="protein sequence ID" value="KAF4960630.1"/>
    <property type="molecule type" value="Genomic_DNA"/>
</dbReference>
<protein>
    <submittedName>
        <fullName evidence="2">Uncharacterized protein</fullName>
    </submittedName>
</protein>
<dbReference type="Proteomes" id="UP000604273">
    <property type="component" value="Unassembled WGS sequence"/>
</dbReference>
<sequence length="254" mass="28842">MPIPTPNPESSTTRPDLNQAMPDPEGASLVDSRGPLTYFFRFTDNALGTPECEQDIISGGNLVLIVAAGGKRFRITVQAVRVCSCVLADILDQHNITGADNMGRVYELRLPNDDVTAARNAFGSIYPGNPHTDNLLPAEIYDVVMFARKYEMIPEFRKVAPNWFRPRLRDGNFHPVHRFFGLEECWYLMVAAHYMYLDDPDGLPDIRFAFFKLGERLVTDENLYYNARLREPVPHGHSVEADIYRKAFFLIQNA</sequence>
<evidence type="ECO:0000313" key="2">
    <source>
        <dbReference type="EMBL" id="KAF4960630.1"/>
    </source>
</evidence>
<proteinExistence type="predicted"/>
<feature type="region of interest" description="Disordered" evidence="1">
    <location>
        <begin position="1"/>
        <end position="30"/>
    </location>
</feature>
<dbReference type="AlphaFoldDB" id="A0A8H4TMI7"/>
<evidence type="ECO:0000313" key="3">
    <source>
        <dbReference type="Proteomes" id="UP000604273"/>
    </source>
</evidence>